<sequence length="249" mass="28841">MSDKSPRLRTVNKVKPPYPLNKFPKDFGRKLGKEIIYLLATKKVQSLEGEEWEQIFAKCIGAEWSPSNVGLDDVILHSCAWGAKTIYSNNPENQKTARLISGRNSPAYSFGDSKITNVPPDPLGAKILDIWNERVSAVREKFKHLRTVVLMKSKSFDVFSVFEFETIRYENEKYYWKWNKRGNLEGFNKKDNSHRFTWQPHGSQFTIIEDVPSKRLILRIKKPPFIDSDSLLNAIGFQDDWITIINKND</sequence>
<dbReference type="PATRIC" id="fig|1191523.3.peg.989"/>
<evidence type="ECO:0000313" key="2">
    <source>
        <dbReference type="Proteomes" id="UP000009011"/>
    </source>
</evidence>
<dbReference type="eggNOG" id="ENOG5030NKN">
    <property type="taxonomic scope" value="Bacteria"/>
</dbReference>
<dbReference type="AlphaFoldDB" id="I6YUE1"/>
<keyword evidence="2" id="KW-1185">Reference proteome</keyword>
<dbReference type="EMBL" id="CP003557">
    <property type="protein sequence ID" value="AFN74177.1"/>
    <property type="molecule type" value="Genomic_DNA"/>
</dbReference>
<dbReference type="HOGENOM" id="CLU_1109595_0_0_10"/>
<proteinExistence type="predicted"/>
<dbReference type="Proteomes" id="UP000009011">
    <property type="component" value="Chromosome"/>
</dbReference>
<dbReference type="OrthoDB" id="1098622at2"/>
<evidence type="ECO:0000313" key="1">
    <source>
        <dbReference type="EMBL" id="AFN74177.1"/>
    </source>
</evidence>
<dbReference type="STRING" id="1191523.MROS_0936"/>
<reference evidence="1 2" key="1">
    <citation type="journal article" date="2013" name="PLoS ONE">
        <title>Genomic analysis of Melioribacter roseus, facultatively anaerobic organotrophic bacterium representing a novel deep lineage within Bacteriodetes/Chlorobi group.</title>
        <authorList>
            <person name="Kadnikov V.V."/>
            <person name="Mardanov A.V."/>
            <person name="Podosokorskaya O.A."/>
            <person name="Gavrilov S.N."/>
            <person name="Kublanov I.V."/>
            <person name="Beletsky A.V."/>
            <person name="Bonch-Osmolovskaya E.A."/>
            <person name="Ravin N.V."/>
        </authorList>
    </citation>
    <scope>NUCLEOTIDE SEQUENCE [LARGE SCALE GENOMIC DNA]</scope>
    <source>
        <strain evidence="2">JCM 17771 / P3M-2</strain>
    </source>
</reference>
<dbReference type="RefSeq" id="WP_014855613.1">
    <property type="nucleotide sequence ID" value="NC_018178.1"/>
</dbReference>
<name>I6YUE1_MELRP</name>
<dbReference type="KEGG" id="mro:MROS_0936"/>
<protein>
    <submittedName>
        <fullName evidence="1">Uncharacterized protein</fullName>
    </submittedName>
</protein>
<gene>
    <name evidence="1" type="ordered locus">MROS_0936</name>
</gene>
<accession>I6YUE1</accession>
<organism evidence="1 2">
    <name type="scientific">Melioribacter roseus (strain DSM 23840 / JCM 17771 / VKM B-2668 / P3M-2)</name>
    <dbReference type="NCBI Taxonomy" id="1191523"/>
    <lineage>
        <taxon>Bacteria</taxon>
        <taxon>Pseudomonadati</taxon>
        <taxon>Ignavibacteriota</taxon>
        <taxon>Ignavibacteria</taxon>
        <taxon>Ignavibacteriales</taxon>
        <taxon>Melioribacteraceae</taxon>
        <taxon>Melioribacter</taxon>
    </lineage>
</organism>